<gene>
    <name evidence="1" type="ORF">MM415B00814_0023</name>
</gene>
<dbReference type="EMBL" id="MT141464">
    <property type="protein sequence ID" value="QJA62204.1"/>
    <property type="molecule type" value="Genomic_DNA"/>
</dbReference>
<name>A0A6M3IXZ9_9ZZZZ</name>
<reference evidence="1" key="1">
    <citation type="submission" date="2020-03" db="EMBL/GenBank/DDBJ databases">
        <title>The deep terrestrial virosphere.</title>
        <authorList>
            <person name="Holmfeldt K."/>
            <person name="Nilsson E."/>
            <person name="Simone D."/>
            <person name="Lopez-Fernandez M."/>
            <person name="Wu X."/>
            <person name="de Brujin I."/>
            <person name="Lundin D."/>
            <person name="Andersson A."/>
            <person name="Bertilsson S."/>
            <person name="Dopson M."/>
        </authorList>
    </citation>
    <scope>NUCLEOTIDE SEQUENCE</scope>
    <source>
        <strain evidence="1">MM415B00814</strain>
    </source>
</reference>
<evidence type="ECO:0000313" key="1">
    <source>
        <dbReference type="EMBL" id="QJA62204.1"/>
    </source>
</evidence>
<accession>A0A6M3IXZ9</accession>
<dbReference type="AlphaFoldDB" id="A0A6M3IXZ9"/>
<protein>
    <submittedName>
        <fullName evidence="1">Uncharacterized protein</fullName>
    </submittedName>
</protein>
<proteinExistence type="predicted"/>
<organism evidence="1">
    <name type="scientific">viral metagenome</name>
    <dbReference type="NCBI Taxonomy" id="1070528"/>
    <lineage>
        <taxon>unclassified sequences</taxon>
        <taxon>metagenomes</taxon>
        <taxon>organismal metagenomes</taxon>
    </lineage>
</organism>
<sequence length="139" mass="14902">MGEIRPINREIVDQVGRTHRYKLDEIRRRTNDINDQLGTAEESHTISAGAITITGTQQIRFVTVDGTGASTDLTTITGGNVGEIAVLQSANNSRDIVCKHGAGLVLGVDFTLNNVADKLTIICTETSIWHGIARQSAGS</sequence>